<dbReference type="AlphaFoldDB" id="A0A1E3IWZ7"/>
<reference evidence="1" key="3">
    <citation type="submission" date="2024-01" db="EMBL/GenBank/DDBJ databases">
        <authorList>
            <person name="Coelho M.A."/>
            <person name="David-Palma M."/>
            <person name="Shea T."/>
            <person name="Sun S."/>
            <person name="Cuomo C.A."/>
            <person name="Heitman J."/>
        </authorList>
    </citation>
    <scope>NUCLEOTIDE SEQUENCE</scope>
    <source>
        <strain evidence="1">CBS 7841</strain>
    </source>
</reference>
<dbReference type="GeneID" id="91090204"/>
<protein>
    <submittedName>
        <fullName evidence="1">Uncharacterized protein</fullName>
    </submittedName>
</protein>
<name>A0A1E3IWZ7_9TREE</name>
<proteinExistence type="predicted"/>
<accession>A0A1E3IWZ7</accession>
<keyword evidence="2" id="KW-1185">Reference proteome</keyword>
<dbReference type="VEuPathDB" id="FungiDB:L203_00703"/>
<evidence type="ECO:0000313" key="2">
    <source>
        <dbReference type="Proteomes" id="UP000094043"/>
    </source>
</evidence>
<dbReference type="InterPro" id="IPR029058">
    <property type="entry name" value="AB_hydrolase_fold"/>
</dbReference>
<dbReference type="RefSeq" id="XP_066071453.1">
    <property type="nucleotide sequence ID" value="XM_066215356.1"/>
</dbReference>
<organism evidence="1 2">
    <name type="scientific">Cryptococcus depauperatus CBS 7841</name>
    <dbReference type="NCBI Taxonomy" id="1295531"/>
    <lineage>
        <taxon>Eukaryota</taxon>
        <taxon>Fungi</taxon>
        <taxon>Dikarya</taxon>
        <taxon>Basidiomycota</taxon>
        <taxon>Agaricomycotina</taxon>
        <taxon>Tremellomycetes</taxon>
        <taxon>Tremellales</taxon>
        <taxon>Cryptococcaceae</taxon>
        <taxon>Cryptococcus</taxon>
    </lineage>
</organism>
<dbReference type="KEGG" id="cdep:91090204"/>
<reference evidence="1" key="2">
    <citation type="journal article" date="2022" name="Elife">
        <title>Obligate sexual reproduction of a homothallic fungus closely related to the Cryptococcus pathogenic species complex.</title>
        <authorList>
            <person name="Passer A.R."/>
            <person name="Clancey S.A."/>
            <person name="Shea T."/>
            <person name="David-Palma M."/>
            <person name="Averette A.F."/>
            <person name="Boekhout T."/>
            <person name="Porcel B.M."/>
            <person name="Nowrousian M."/>
            <person name="Cuomo C.A."/>
            <person name="Sun S."/>
            <person name="Heitman J."/>
            <person name="Coelho M.A."/>
        </authorList>
    </citation>
    <scope>NUCLEOTIDE SEQUENCE</scope>
    <source>
        <strain evidence="1">CBS 7841</strain>
    </source>
</reference>
<dbReference type="Proteomes" id="UP000094043">
    <property type="component" value="Chromosome 8"/>
</dbReference>
<reference evidence="1" key="1">
    <citation type="submission" date="2016-06" db="EMBL/GenBank/DDBJ databases">
        <authorList>
            <person name="Cuomo C."/>
            <person name="Litvintseva A."/>
            <person name="Heitman J."/>
            <person name="Chen Y."/>
            <person name="Sun S."/>
            <person name="Springer D."/>
            <person name="Dromer F."/>
            <person name="Young S."/>
            <person name="Zeng Q."/>
            <person name="Chapman S."/>
            <person name="Gujja S."/>
            <person name="Saif S."/>
            <person name="Birren B."/>
        </authorList>
    </citation>
    <scope>NUCLEOTIDE SEQUENCE</scope>
    <source>
        <strain evidence="1">CBS 7841</strain>
    </source>
</reference>
<gene>
    <name evidence="1" type="ORF">L203_105996</name>
</gene>
<sequence length="133" mass="14633">MLWNITGNPAEFPYAPNGIYFDRADVNAALHAQDSIHWTTCVKEPILTGGKDDTEAQDGLSAGPIQKVLLQVIKITNRVLIGSAQFGKHLGRSSAESNNNMDMTIITNGTLLSIQNMTWNGQLRFQFQPSKES</sequence>
<dbReference type="Gene3D" id="3.40.50.1820">
    <property type="entry name" value="alpha/beta hydrolase"/>
    <property type="match status" value="1"/>
</dbReference>
<dbReference type="OrthoDB" id="443318at2759"/>
<dbReference type="EMBL" id="CP143791">
    <property type="protein sequence ID" value="WVN90753.1"/>
    <property type="molecule type" value="Genomic_DNA"/>
</dbReference>
<evidence type="ECO:0000313" key="1">
    <source>
        <dbReference type="EMBL" id="WVN90753.1"/>
    </source>
</evidence>